<evidence type="ECO:0000256" key="6">
    <source>
        <dbReference type="ARBA" id="ARBA00023128"/>
    </source>
</evidence>
<comment type="similarity">
    <text evidence="1 8">Belongs to the PDK/BCKDK protein kinase family.</text>
</comment>
<evidence type="ECO:0000313" key="11">
    <source>
        <dbReference type="Proteomes" id="UP000664859"/>
    </source>
</evidence>
<evidence type="ECO:0000256" key="1">
    <source>
        <dbReference type="ARBA" id="ARBA00006155"/>
    </source>
</evidence>
<dbReference type="EC" id="2.7.11.-" evidence="8"/>
<name>A0A836CJJ3_9STRA</name>
<evidence type="ECO:0000256" key="2">
    <source>
        <dbReference type="ARBA" id="ARBA00022679"/>
    </source>
</evidence>
<keyword evidence="5 8" id="KW-0067">ATP-binding</keyword>
<dbReference type="Gene3D" id="1.20.140.20">
    <property type="entry name" value="Alpha-ketoacid/pyruvate dehydrogenase kinase, N-terminal domain"/>
    <property type="match status" value="1"/>
</dbReference>
<dbReference type="SMART" id="SM00387">
    <property type="entry name" value="HATPase_c"/>
    <property type="match status" value="1"/>
</dbReference>
<dbReference type="PANTHER" id="PTHR11947">
    <property type="entry name" value="PYRUVATE DEHYDROGENASE KINASE"/>
    <property type="match status" value="1"/>
</dbReference>
<dbReference type="Gene3D" id="3.30.565.10">
    <property type="entry name" value="Histidine kinase-like ATPase, C-terminal domain"/>
    <property type="match status" value="1"/>
</dbReference>
<evidence type="ECO:0000256" key="7">
    <source>
        <dbReference type="ARBA" id="ARBA00048201"/>
    </source>
</evidence>
<dbReference type="InterPro" id="IPR018955">
    <property type="entry name" value="BCDHK/PDK_N"/>
</dbReference>
<gene>
    <name evidence="10" type="ORF">JKP88DRAFT_178524</name>
</gene>
<evidence type="ECO:0000259" key="9">
    <source>
        <dbReference type="SMART" id="SM00387"/>
    </source>
</evidence>
<keyword evidence="2 8" id="KW-0808">Transferase</keyword>
<evidence type="ECO:0000256" key="5">
    <source>
        <dbReference type="ARBA" id="ARBA00022840"/>
    </source>
</evidence>
<dbReference type="GO" id="GO:0004740">
    <property type="term" value="F:pyruvate dehydrogenase (acetyl-transferring) kinase activity"/>
    <property type="evidence" value="ECO:0007669"/>
    <property type="project" value="UniProtKB-EC"/>
</dbReference>
<evidence type="ECO:0000256" key="4">
    <source>
        <dbReference type="ARBA" id="ARBA00022777"/>
    </source>
</evidence>
<dbReference type="EMBL" id="JAFCMP010000081">
    <property type="protein sequence ID" value="KAG5187839.1"/>
    <property type="molecule type" value="Genomic_DNA"/>
</dbReference>
<dbReference type="GO" id="GO:0005524">
    <property type="term" value="F:ATP binding"/>
    <property type="evidence" value="ECO:0007669"/>
    <property type="project" value="UniProtKB-UniRule"/>
</dbReference>
<dbReference type="InterPro" id="IPR036784">
    <property type="entry name" value="AK/P_DHK_N_sf"/>
</dbReference>
<accession>A0A836CJJ3</accession>
<keyword evidence="11" id="KW-1185">Reference proteome</keyword>
<comment type="catalytic activity">
    <reaction evidence="7">
        <text>L-seryl-[pyruvate dehydrogenase E1 alpha subunit] + ATP = O-phospho-L-seryl-[pyruvate dehydrogenase E1 alpha subunit] + ADP + H(+)</text>
        <dbReference type="Rhea" id="RHEA:23052"/>
        <dbReference type="Rhea" id="RHEA-COMP:13689"/>
        <dbReference type="Rhea" id="RHEA-COMP:13690"/>
        <dbReference type="ChEBI" id="CHEBI:15378"/>
        <dbReference type="ChEBI" id="CHEBI:29999"/>
        <dbReference type="ChEBI" id="CHEBI:30616"/>
        <dbReference type="ChEBI" id="CHEBI:83421"/>
        <dbReference type="ChEBI" id="CHEBI:456216"/>
        <dbReference type="EC" id="2.7.11.2"/>
    </reaction>
</comment>
<organism evidence="10 11">
    <name type="scientific">Tribonema minus</name>
    <dbReference type="NCBI Taxonomy" id="303371"/>
    <lineage>
        <taxon>Eukaryota</taxon>
        <taxon>Sar</taxon>
        <taxon>Stramenopiles</taxon>
        <taxon>Ochrophyta</taxon>
        <taxon>PX clade</taxon>
        <taxon>Xanthophyceae</taxon>
        <taxon>Tribonematales</taxon>
        <taxon>Tribonemataceae</taxon>
        <taxon>Tribonema</taxon>
    </lineage>
</organism>
<dbReference type="Proteomes" id="UP000664859">
    <property type="component" value="Unassembled WGS sequence"/>
</dbReference>
<evidence type="ECO:0000256" key="3">
    <source>
        <dbReference type="ARBA" id="ARBA00022741"/>
    </source>
</evidence>
<keyword evidence="4 8" id="KW-0418">Kinase</keyword>
<dbReference type="Pfam" id="PF02518">
    <property type="entry name" value="HATPase_c"/>
    <property type="match status" value="1"/>
</dbReference>
<evidence type="ECO:0000313" key="10">
    <source>
        <dbReference type="EMBL" id="KAG5187839.1"/>
    </source>
</evidence>
<keyword evidence="6 8" id="KW-0496">Mitochondrion</keyword>
<protein>
    <recommendedName>
        <fullName evidence="8">Protein-serine/threonine kinase</fullName>
        <ecNumber evidence="8">2.7.11.-</ecNumber>
    </recommendedName>
</protein>
<dbReference type="SUPFAM" id="SSF55874">
    <property type="entry name" value="ATPase domain of HSP90 chaperone/DNA topoisomerase II/histidine kinase"/>
    <property type="match status" value="1"/>
</dbReference>
<dbReference type="InterPro" id="IPR036890">
    <property type="entry name" value="HATPase_C_sf"/>
</dbReference>
<dbReference type="Pfam" id="PF10436">
    <property type="entry name" value="BCDHK_Adom3"/>
    <property type="match status" value="1"/>
</dbReference>
<dbReference type="InterPro" id="IPR003594">
    <property type="entry name" value="HATPase_dom"/>
</dbReference>
<keyword evidence="3 8" id="KW-0547">Nucleotide-binding</keyword>
<dbReference type="AlphaFoldDB" id="A0A836CJJ3"/>
<feature type="domain" description="Histidine kinase/HSP90-like ATPase" evidence="9">
    <location>
        <begin position="232"/>
        <end position="383"/>
    </location>
</feature>
<comment type="subcellular location">
    <subcellularLocation>
        <location evidence="8">Mitochondrion matrix</location>
    </subcellularLocation>
</comment>
<dbReference type="SUPFAM" id="SSF69012">
    <property type="entry name" value="alpha-ketoacid dehydrogenase kinase, N-terminal domain"/>
    <property type="match status" value="1"/>
</dbReference>
<dbReference type="OrthoDB" id="241648at2759"/>
<dbReference type="GO" id="GO:0010906">
    <property type="term" value="P:regulation of glucose metabolic process"/>
    <property type="evidence" value="ECO:0007669"/>
    <property type="project" value="TreeGrafter"/>
</dbReference>
<sequence>MAGKVRLQREERRPASVSDDTIIQRLAKEQTTRLSLRDLHSFSDGADPKLRIQQAAFLHRELPIRFAQRAVELQNLPFGLSEKKAVKDAAGWYKEIVLRLMAFPEPATAEQEEQYGNMLASLLLAHAQVPQALSKGVMELKASGALTLVEQHRVDQILNSFFLSRIALRFLIEQYIASKRHRPGFRGMIQSECSPVEVAHKAAADVARLCRYHLGFAPEVQVFGKPHHTFTAVPSHLYYIMCELLKNSCRATAVHFGAVGEDGSRRPLNGLVLPPIKVIVARGREDMAIKVMDEGGGIKRSDLQHVWSYMFSSAPQPRRQLEAELDAASTSDASGGHGTFAFAGYGMGLPLSRLYARYFGGSLKLRPMEGYGTDAYLHLHRYVVDIWASVHTYGSAYIRKGTRQALKSTQVHMSCMCAMWPETRSWCLR</sequence>
<evidence type="ECO:0000256" key="8">
    <source>
        <dbReference type="RuleBase" id="RU366032"/>
    </source>
</evidence>
<dbReference type="GO" id="GO:0005759">
    <property type="term" value="C:mitochondrial matrix"/>
    <property type="evidence" value="ECO:0007669"/>
    <property type="project" value="UniProtKB-SubCell"/>
</dbReference>
<proteinExistence type="inferred from homology"/>
<dbReference type="PANTHER" id="PTHR11947:SF3">
    <property type="entry name" value="[PYRUVATE DEHYDROGENASE (ACETYL-TRANSFERRING)] KINASE, MITOCHONDRIAL"/>
    <property type="match status" value="1"/>
</dbReference>
<dbReference type="CDD" id="cd16929">
    <property type="entry name" value="HATPase_PDK-like"/>
    <property type="match status" value="1"/>
</dbReference>
<comment type="caution">
    <text evidence="10">The sequence shown here is derived from an EMBL/GenBank/DDBJ whole genome shotgun (WGS) entry which is preliminary data.</text>
</comment>
<reference evidence="10" key="1">
    <citation type="submission" date="2021-02" db="EMBL/GenBank/DDBJ databases">
        <title>First Annotated Genome of the Yellow-green Alga Tribonema minus.</title>
        <authorList>
            <person name="Mahan K.M."/>
        </authorList>
    </citation>
    <scope>NUCLEOTIDE SEQUENCE</scope>
    <source>
        <strain evidence="10">UTEX B ZZ1240</strain>
    </source>
</reference>
<dbReference type="InterPro" id="IPR039028">
    <property type="entry name" value="BCKD/PDK"/>
</dbReference>